<dbReference type="InterPro" id="IPR020556">
    <property type="entry name" value="Amidase_CS"/>
</dbReference>
<dbReference type="EMBL" id="CP110500">
    <property type="protein sequence ID" value="WDI79264.1"/>
    <property type="molecule type" value="Genomic_DNA"/>
</dbReference>
<dbReference type="SUPFAM" id="SSF75304">
    <property type="entry name" value="Amidase signature (AS) enzymes"/>
    <property type="match status" value="1"/>
</dbReference>
<gene>
    <name evidence="2" type="ORF">ONB67_00095</name>
</gene>
<dbReference type="AlphaFoldDB" id="A0AAX3N895"/>
<dbReference type="InterPro" id="IPR036928">
    <property type="entry name" value="AS_sf"/>
</dbReference>
<accession>A0AAX3N895</accession>
<organism evidence="2 3">
    <name type="scientific">Candidatus Vidania fulgoroideorum</name>
    <dbReference type="NCBI Taxonomy" id="881286"/>
    <lineage>
        <taxon>Bacteria</taxon>
        <taxon>Pseudomonadati</taxon>
        <taxon>Pseudomonadota</taxon>
        <taxon>Betaproteobacteria</taxon>
        <taxon>Candidatus Vidania</taxon>
    </lineage>
</organism>
<proteinExistence type="predicted"/>
<dbReference type="Pfam" id="PF01425">
    <property type="entry name" value="Amidase"/>
    <property type="match status" value="1"/>
</dbReference>
<dbReference type="PROSITE" id="PS00571">
    <property type="entry name" value="AMIDASES"/>
    <property type="match status" value="1"/>
</dbReference>
<dbReference type="Gene3D" id="3.90.1300.10">
    <property type="entry name" value="Amidase signature (AS) domain"/>
    <property type="match status" value="1"/>
</dbReference>
<dbReference type="PANTHER" id="PTHR11895:SF151">
    <property type="entry name" value="GLUTAMYL-TRNA(GLN) AMIDOTRANSFERASE SUBUNIT A"/>
    <property type="match status" value="1"/>
</dbReference>
<dbReference type="InterPro" id="IPR023631">
    <property type="entry name" value="Amidase_dom"/>
</dbReference>
<protein>
    <submittedName>
        <fullName evidence="2">Amidase family protein</fullName>
    </submittedName>
</protein>
<sequence>MKKIYKFSFSKIKKLIKSKKDIKNVVKFFVKRANKKNKKLKFSNNILKKPKFSKNIKNNKIDISFIPYMIKDIFLIKSTRGIANSENLKNYKPTYNCTINKILKKNKSIFIGKNNMDEFAIGSYGKNTKFKVLNPWNKKIFPGGSSSGSAVSVSSGSCMFSIANDTGGSVRLPSTINGLTGIKVTYGTISRYGLISFAPTFDSVGIILNKAEDLIKILNKIQKKDKKDKTSVNFIKKKKKKTIIIPLKIFNSKYLDTESKDYLQKLIYIFKKIGIKIEFDKKLNEKTLLKTNKIYYSISSVETFSCLSKFDNIRYGKKKIIYKSIKNIYKKNFFMKSVRQRMNKGKKELLNRKEYYINNKLRNILIKKMKEYLKKKYLILPVISLDELKKKRKKIDLYNTLANVIGFPSISFRIGFSKKYNIPIGMQIMGNKFEDKNIVNIVKNIQNEKI</sequence>
<reference evidence="2" key="1">
    <citation type="submission" date="2022-11" db="EMBL/GenBank/DDBJ databases">
        <title>Genomic comparisons reveal selection pressure and functional variation between nutritional endosymbionts of cave-adapted and epigean Hawaiian planthoppers.</title>
        <authorList>
            <person name="Gossett J.M."/>
            <person name="Porter M.L."/>
            <person name="Vasquez Y."/>
            <person name="Bennett G.M."/>
            <person name="Chong R.A."/>
        </authorList>
    </citation>
    <scope>NUCLEOTIDE SEQUENCE</scope>
    <source>
        <strain evidence="2">OPOL2</strain>
    </source>
</reference>
<dbReference type="GO" id="GO:0003824">
    <property type="term" value="F:catalytic activity"/>
    <property type="evidence" value="ECO:0007669"/>
    <property type="project" value="InterPro"/>
</dbReference>
<dbReference type="PANTHER" id="PTHR11895">
    <property type="entry name" value="TRANSAMIDASE"/>
    <property type="match status" value="1"/>
</dbReference>
<dbReference type="Proteomes" id="UP001222373">
    <property type="component" value="Chromosome"/>
</dbReference>
<name>A0AAX3N895_9PROT</name>
<feature type="domain" description="Amidase" evidence="1">
    <location>
        <begin position="25"/>
        <end position="438"/>
    </location>
</feature>
<dbReference type="InterPro" id="IPR000120">
    <property type="entry name" value="Amidase"/>
</dbReference>
<evidence type="ECO:0000313" key="2">
    <source>
        <dbReference type="EMBL" id="WDI79264.1"/>
    </source>
</evidence>
<evidence type="ECO:0000259" key="1">
    <source>
        <dbReference type="Pfam" id="PF01425"/>
    </source>
</evidence>
<evidence type="ECO:0000313" key="3">
    <source>
        <dbReference type="Proteomes" id="UP001222373"/>
    </source>
</evidence>